<dbReference type="PATRIC" id="fig|55758.3.peg.28"/>
<evidence type="ECO:0000313" key="2">
    <source>
        <dbReference type="Proteomes" id="UP000077066"/>
    </source>
</evidence>
<dbReference type="STRING" id="55758.MBFIL_00240"/>
<organism evidence="1 2">
    <name type="scientific">Methanobrevibacter filiformis</name>
    <dbReference type="NCBI Taxonomy" id="55758"/>
    <lineage>
        <taxon>Archaea</taxon>
        <taxon>Methanobacteriati</taxon>
        <taxon>Methanobacteriota</taxon>
        <taxon>Methanomada group</taxon>
        <taxon>Methanobacteria</taxon>
        <taxon>Methanobacteriales</taxon>
        <taxon>Methanobacteriaceae</taxon>
        <taxon>Methanobrevibacter</taxon>
    </lineage>
</organism>
<dbReference type="Proteomes" id="UP000077066">
    <property type="component" value="Unassembled WGS sequence"/>
</dbReference>
<dbReference type="AlphaFoldDB" id="A0A166CYZ9"/>
<evidence type="ECO:0000313" key="1">
    <source>
        <dbReference type="EMBL" id="KZX17637.1"/>
    </source>
</evidence>
<reference evidence="1 2" key="1">
    <citation type="submission" date="2016-04" db="EMBL/GenBank/DDBJ databases">
        <title>Genome sequence of Methanobrevibacter filiformis DSM 11501.</title>
        <authorList>
            <person name="Poehlein A."/>
            <person name="Seedorf H."/>
            <person name="Daniel R."/>
        </authorList>
    </citation>
    <scope>NUCLEOTIDE SEQUENCE [LARGE SCALE GENOMIC DNA]</scope>
    <source>
        <strain evidence="1 2">DSM 11501</strain>
    </source>
</reference>
<protein>
    <submittedName>
        <fullName evidence="1">Uncharacterized protein</fullName>
    </submittedName>
</protein>
<accession>A0A166CYZ9</accession>
<dbReference type="EMBL" id="LWMT01000004">
    <property type="protein sequence ID" value="KZX17637.1"/>
    <property type="molecule type" value="Genomic_DNA"/>
</dbReference>
<comment type="caution">
    <text evidence="1">The sequence shown here is derived from an EMBL/GenBank/DDBJ whole genome shotgun (WGS) entry which is preliminary data.</text>
</comment>
<sequence>MTDELLKRELKNELYIYEYDRRDLFDKWIETASIEDLERSINLHKIRDLLPKEEDL</sequence>
<keyword evidence="2" id="KW-1185">Reference proteome</keyword>
<dbReference type="RefSeq" id="WP_157078594.1">
    <property type="nucleotide sequence ID" value="NZ_LWMT01000004.1"/>
</dbReference>
<proteinExistence type="predicted"/>
<name>A0A166CYZ9_9EURY</name>
<gene>
    <name evidence="1" type="ORF">MBFIL_00240</name>
</gene>